<reference evidence="1" key="1">
    <citation type="journal article" date="2015" name="ISME J.">
        <title>Aquifer environment selects for microbial species cohorts in sediment and groundwater.</title>
        <authorList>
            <person name="Hug L.A."/>
            <person name="Thomas B.C."/>
            <person name="Brown C.T."/>
            <person name="Frischkorn K.R."/>
            <person name="Williams K.H."/>
            <person name="Tringe S.G."/>
            <person name="Banfield J.F."/>
        </authorList>
    </citation>
    <scope>NUCLEOTIDE SEQUENCE</scope>
</reference>
<organism evidence="1">
    <name type="scientific">uncultured delta proteobacterium Rifle_16ft_4_minimus_1997</name>
    <dbReference type="NCBI Taxonomy" id="1665176"/>
    <lineage>
        <taxon>Bacteria</taxon>
        <taxon>Deltaproteobacteria</taxon>
        <taxon>environmental samples</taxon>
    </lineage>
</organism>
<protein>
    <submittedName>
        <fullName evidence="1">Extracellular solute-binding protein</fullName>
    </submittedName>
</protein>
<dbReference type="AlphaFoldDB" id="A0A0H4T475"/>
<name>A0A0H4T475_9DELT</name>
<dbReference type="EMBL" id="KT006970">
    <property type="protein sequence ID" value="AKQ01530.1"/>
    <property type="molecule type" value="Genomic_DNA"/>
</dbReference>
<accession>A0A0H4T475</accession>
<sequence length="95" mass="10026">MRRTALMLALTLTLAIAVEIIGQQIANALQLSEVGLGLVPTFAVKDPATGELRGVAMDLARALAARPGVELLPVEYPSPPSVLEGLKSAAWMWGF</sequence>
<proteinExistence type="predicted"/>
<dbReference type="Gene3D" id="3.40.190.10">
    <property type="entry name" value="Periplasmic binding protein-like II"/>
    <property type="match status" value="1"/>
</dbReference>
<evidence type="ECO:0000313" key="1">
    <source>
        <dbReference type="EMBL" id="AKQ01530.1"/>
    </source>
</evidence>